<dbReference type="Proteomes" id="UP000309138">
    <property type="component" value="Unassembled WGS sequence"/>
</dbReference>
<proteinExistence type="predicted"/>
<accession>A0A4U1L5S1</accession>
<sequence>MMRGPDAMALLQRALQGSADAAGLILAIGEATSIDWASATFTGARHLLRVTLPDEPASHAWLAGLADAELFMPGHLLADCAVVAVEHAAGTLAARIEALSVEER</sequence>
<name>A0A4U1L5S1_9SPHN</name>
<dbReference type="OrthoDB" id="7473760at2"/>
<organism evidence="1 2">
    <name type="scientific">Sphingomonas baiyangensis</name>
    <dbReference type="NCBI Taxonomy" id="2572576"/>
    <lineage>
        <taxon>Bacteria</taxon>
        <taxon>Pseudomonadati</taxon>
        <taxon>Pseudomonadota</taxon>
        <taxon>Alphaproteobacteria</taxon>
        <taxon>Sphingomonadales</taxon>
        <taxon>Sphingomonadaceae</taxon>
        <taxon>Sphingomonas</taxon>
    </lineage>
</organism>
<gene>
    <name evidence="1" type="ORF">FBR43_14045</name>
</gene>
<dbReference type="EMBL" id="SWKR01000002">
    <property type="protein sequence ID" value="TKD52317.1"/>
    <property type="molecule type" value="Genomic_DNA"/>
</dbReference>
<dbReference type="AlphaFoldDB" id="A0A4U1L5S1"/>
<comment type="caution">
    <text evidence="1">The sequence shown here is derived from an EMBL/GenBank/DDBJ whole genome shotgun (WGS) entry which is preliminary data.</text>
</comment>
<protein>
    <submittedName>
        <fullName evidence="1">Uncharacterized protein</fullName>
    </submittedName>
</protein>
<reference evidence="1 2" key="1">
    <citation type="submission" date="2019-04" db="EMBL/GenBank/DDBJ databases">
        <authorList>
            <person name="Yang Y."/>
            <person name="Wei D."/>
        </authorList>
    </citation>
    <scope>NUCLEOTIDE SEQUENCE [LARGE SCALE GENOMIC DNA]</scope>
    <source>
        <strain evidence="1 2">L-1-4w-11</strain>
    </source>
</reference>
<evidence type="ECO:0000313" key="2">
    <source>
        <dbReference type="Proteomes" id="UP000309138"/>
    </source>
</evidence>
<evidence type="ECO:0000313" key="1">
    <source>
        <dbReference type="EMBL" id="TKD52317.1"/>
    </source>
</evidence>
<keyword evidence="2" id="KW-1185">Reference proteome</keyword>